<keyword evidence="8" id="KW-1185">Reference proteome</keyword>
<dbReference type="Pfam" id="PF01943">
    <property type="entry name" value="Polysacc_synt"/>
    <property type="match status" value="1"/>
</dbReference>
<evidence type="ECO:0000313" key="8">
    <source>
        <dbReference type="Proteomes" id="UP000469424"/>
    </source>
</evidence>
<evidence type="ECO:0000256" key="3">
    <source>
        <dbReference type="ARBA" id="ARBA00022692"/>
    </source>
</evidence>
<keyword evidence="2" id="KW-1003">Cell membrane</keyword>
<evidence type="ECO:0000256" key="2">
    <source>
        <dbReference type="ARBA" id="ARBA00022475"/>
    </source>
</evidence>
<evidence type="ECO:0000256" key="4">
    <source>
        <dbReference type="ARBA" id="ARBA00022989"/>
    </source>
</evidence>
<feature type="transmembrane region" description="Helical" evidence="6">
    <location>
        <begin position="302"/>
        <end position="327"/>
    </location>
</feature>
<keyword evidence="3 6" id="KW-0812">Transmembrane</keyword>
<feature type="transmembrane region" description="Helical" evidence="6">
    <location>
        <begin position="47"/>
        <end position="67"/>
    </location>
</feature>
<evidence type="ECO:0000256" key="1">
    <source>
        <dbReference type="ARBA" id="ARBA00004651"/>
    </source>
</evidence>
<sequence>MLKRIRNRLEKADNIERSSYLWNMINAMLSAGESPVMTLVLTRSQGVYDAGVFSIAYAVAALMLYVGQYGFRKFQSSDIREKYSFAEYYGIRIITCVVMMLAALGYCLYGTVCLGYDFQKFIVILLVNALKCVQAFTDVVHGRMQQMGRLDVATKSSSFRYLMEMISFSATYLVTRNLVSAILMCVIVSVVVAGFTSMNVATDFCALRPEFNMRRMWMMMEEGFPLFLSLFLNMYLSNAPKYAIDAYLTEEIQAMYNIIFMPAFVVQLVVHFIFNPILTSYAEIWAKGEIQRFKKAIRKQMVLVLGLTVLGLAVAATIGIPVLSWIFRMNLAGHRKELIIVMLGGGMLAYSVFFNTVITIVRMHRTLIYSYGAAALAAFTLSGVFVRNYGMLGATVLYTTIMTILTIILGMILFIRIRKESRRIV</sequence>
<keyword evidence="4 6" id="KW-1133">Transmembrane helix</keyword>
<comment type="caution">
    <text evidence="7">The sequence shown here is derived from an EMBL/GenBank/DDBJ whole genome shotgun (WGS) entry which is preliminary data.</text>
</comment>
<dbReference type="InterPro" id="IPR050833">
    <property type="entry name" value="Poly_Biosynth_Transport"/>
</dbReference>
<feature type="transmembrane region" description="Helical" evidence="6">
    <location>
        <begin position="217"/>
        <end position="236"/>
    </location>
</feature>
<feature type="transmembrane region" description="Helical" evidence="6">
    <location>
        <begin position="88"/>
        <end position="112"/>
    </location>
</feature>
<feature type="transmembrane region" description="Helical" evidence="6">
    <location>
        <begin position="181"/>
        <end position="205"/>
    </location>
</feature>
<evidence type="ECO:0000256" key="5">
    <source>
        <dbReference type="ARBA" id="ARBA00023136"/>
    </source>
</evidence>
<protein>
    <submittedName>
        <fullName evidence="7">Oligosaccharide flippase family protein</fullName>
    </submittedName>
</protein>
<dbReference type="GO" id="GO:0005886">
    <property type="term" value="C:plasma membrane"/>
    <property type="evidence" value="ECO:0007669"/>
    <property type="project" value="UniProtKB-SubCell"/>
</dbReference>
<comment type="subcellular location">
    <subcellularLocation>
        <location evidence="1">Cell membrane</location>
        <topology evidence="1">Multi-pass membrane protein</topology>
    </subcellularLocation>
</comment>
<reference evidence="7 8" key="1">
    <citation type="submission" date="2019-08" db="EMBL/GenBank/DDBJ databases">
        <title>In-depth cultivation of the pig gut microbiome towards novel bacterial diversity and tailored functional studies.</title>
        <authorList>
            <person name="Wylensek D."/>
            <person name="Hitch T.C.A."/>
            <person name="Clavel T."/>
        </authorList>
    </citation>
    <scope>NUCLEOTIDE SEQUENCE [LARGE SCALE GENOMIC DNA]</scope>
    <source>
        <strain evidence="7 8">WCA-MUC-591-APC-4B</strain>
    </source>
</reference>
<feature type="transmembrane region" description="Helical" evidence="6">
    <location>
        <begin position="392"/>
        <end position="415"/>
    </location>
</feature>
<accession>A0A6N7X2B6</accession>
<evidence type="ECO:0000256" key="6">
    <source>
        <dbReference type="SAM" id="Phobius"/>
    </source>
</evidence>
<dbReference type="AlphaFoldDB" id="A0A6N7X2B6"/>
<dbReference type="InterPro" id="IPR002797">
    <property type="entry name" value="Polysacc_synth"/>
</dbReference>
<feature type="transmembrane region" description="Helical" evidence="6">
    <location>
        <begin position="368"/>
        <end position="386"/>
    </location>
</feature>
<gene>
    <name evidence="7" type="ORF">FYJ65_00430</name>
</gene>
<feature type="transmembrane region" description="Helical" evidence="6">
    <location>
        <begin position="256"/>
        <end position="281"/>
    </location>
</feature>
<feature type="transmembrane region" description="Helical" evidence="6">
    <location>
        <begin position="339"/>
        <end position="361"/>
    </location>
</feature>
<dbReference type="Proteomes" id="UP000469424">
    <property type="component" value="Unassembled WGS sequence"/>
</dbReference>
<dbReference type="EMBL" id="VUNA01000001">
    <property type="protein sequence ID" value="MST69817.1"/>
    <property type="molecule type" value="Genomic_DNA"/>
</dbReference>
<name>A0A6N7X2B6_9FIRM</name>
<dbReference type="PANTHER" id="PTHR30250:SF11">
    <property type="entry name" value="O-ANTIGEN TRANSPORTER-RELATED"/>
    <property type="match status" value="1"/>
</dbReference>
<feature type="transmembrane region" description="Helical" evidence="6">
    <location>
        <begin position="20"/>
        <end position="41"/>
    </location>
</feature>
<dbReference type="RefSeq" id="WP_154553372.1">
    <property type="nucleotide sequence ID" value="NZ_VUNA01000001.1"/>
</dbReference>
<evidence type="ECO:0000313" key="7">
    <source>
        <dbReference type="EMBL" id="MST69817.1"/>
    </source>
</evidence>
<keyword evidence="5 6" id="KW-0472">Membrane</keyword>
<proteinExistence type="predicted"/>
<dbReference type="PANTHER" id="PTHR30250">
    <property type="entry name" value="PST FAMILY PREDICTED COLANIC ACID TRANSPORTER"/>
    <property type="match status" value="1"/>
</dbReference>
<organism evidence="7 8">
    <name type="scientific">Mogibacterium kristiansenii</name>
    <dbReference type="NCBI Taxonomy" id="2606708"/>
    <lineage>
        <taxon>Bacteria</taxon>
        <taxon>Bacillati</taxon>
        <taxon>Bacillota</taxon>
        <taxon>Clostridia</taxon>
        <taxon>Peptostreptococcales</taxon>
        <taxon>Anaerovoracaceae</taxon>
        <taxon>Mogibacterium</taxon>
    </lineage>
</organism>